<feature type="transmembrane region" description="Helical" evidence="1">
    <location>
        <begin position="16"/>
        <end position="36"/>
    </location>
</feature>
<evidence type="ECO:0000313" key="2">
    <source>
        <dbReference type="EMBL" id="QRC98221.1"/>
    </source>
</evidence>
<keyword evidence="1" id="KW-1133">Transmembrane helix</keyword>
<evidence type="ECO:0000313" key="3">
    <source>
        <dbReference type="Proteomes" id="UP000663193"/>
    </source>
</evidence>
<reference evidence="3" key="1">
    <citation type="journal article" date="2021" name="BMC Genomics">
        <title>Chromosome-level genome assembly and manually-curated proteome of model necrotroph Parastagonospora nodorum Sn15 reveals a genome-wide trove of candidate effector homologs, and redundancy of virulence-related functions within an accessory chromosome.</title>
        <authorList>
            <person name="Bertazzoni S."/>
            <person name="Jones D.A.B."/>
            <person name="Phan H.T."/>
            <person name="Tan K.-C."/>
            <person name="Hane J.K."/>
        </authorList>
    </citation>
    <scope>NUCLEOTIDE SEQUENCE [LARGE SCALE GENOMIC DNA]</scope>
    <source>
        <strain evidence="3">SN15 / ATCC MYA-4574 / FGSC 10173)</strain>
    </source>
</reference>
<organism evidence="2 3">
    <name type="scientific">Phaeosphaeria nodorum (strain SN15 / ATCC MYA-4574 / FGSC 10173)</name>
    <name type="common">Glume blotch fungus</name>
    <name type="synonym">Parastagonospora nodorum</name>
    <dbReference type="NCBI Taxonomy" id="321614"/>
    <lineage>
        <taxon>Eukaryota</taxon>
        <taxon>Fungi</taxon>
        <taxon>Dikarya</taxon>
        <taxon>Ascomycota</taxon>
        <taxon>Pezizomycotina</taxon>
        <taxon>Dothideomycetes</taxon>
        <taxon>Pleosporomycetidae</taxon>
        <taxon>Pleosporales</taxon>
        <taxon>Pleosporineae</taxon>
        <taxon>Phaeosphaeriaceae</taxon>
        <taxon>Parastagonospora</taxon>
    </lineage>
</organism>
<sequence>MPWYLRSALCIPSSLSSPYFCAALIFAIITSSMTLTPSSSRKRRFMAIASIITRYSRERTGICTPYHLSHPGDTAALLIQIHMYVASGYIPSGHAWLQVLAPDVGSPYHSGTQSRLSMTFWGRRSGLTLQREMYITSGIVVGPTKFGVQEGP</sequence>
<protein>
    <submittedName>
        <fullName evidence="2">Uncharacterized protein</fullName>
    </submittedName>
</protein>
<dbReference type="AlphaFoldDB" id="A0A7U2I385"/>
<dbReference type="EMBL" id="CP069030">
    <property type="protein sequence ID" value="QRC98221.1"/>
    <property type="molecule type" value="Genomic_DNA"/>
</dbReference>
<keyword evidence="3" id="KW-1185">Reference proteome</keyword>
<accession>A0A7U2I385</accession>
<dbReference type="VEuPathDB" id="FungiDB:JI435_303100"/>
<evidence type="ECO:0000256" key="1">
    <source>
        <dbReference type="SAM" id="Phobius"/>
    </source>
</evidence>
<gene>
    <name evidence="2" type="ORF">JI435_303100</name>
</gene>
<dbReference type="Proteomes" id="UP000663193">
    <property type="component" value="Chromosome 8"/>
</dbReference>
<proteinExistence type="predicted"/>
<name>A0A7U2I385_PHANO</name>
<keyword evidence="1" id="KW-0472">Membrane</keyword>
<keyword evidence="1" id="KW-0812">Transmembrane</keyword>